<gene>
    <name evidence="1" type="ORF">Pr1d_46900</name>
</gene>
<dbReference type="AlphaFoldDB" id="A0A5B9QHD6"/>
<reference evidence="1 2" key="1">
    <citation type="submission" date="2019-08" db="EMBL/GenBank/DDBJ databases">
        <title>Deep-cultivation of Planctomycetes and their phenomic and genomic characterization uncovers novel biology.</title>
        <authorList>
            <person name="Wiegand S."/>
            <person name="Jogler M."/>
            <person name="Boedeker C."/>
            <person name="Pinto D."/>
            <person name="Vollmers J."/>
            <person name="Rivas-Marin E."/>
            <person name="Kohn T."/>
            <person name="Peeters S.H."/>
            <person name="Heuer A."/>
            <person name="Rast P."/>
            <person name="Oberbeckmann S."/>
            <person name="Bunk B."/>
            <person name="Jeske O."/>
            <person name="Meyerdierks A."/>
            <person name="Storesund J.E."/>
            <person name="Kallscheuer N."/>
            <person name="Luecker S."/>
            <person name="Lage O.M."/>
            <person name="Pohl T."/>
            <person name="Merkel B.J."/>
            <person name="Hornburger P."/>
            <person name="Mueller R.-W."/>
            <person name="Bruemmer F."/>
            <person name="Labrenz M."/>
            <person name="Spormann A.M."/>
            <person name="Op den Camp H."/>
            <person name="Overmann J."/>
            <person name="Amann R."/>
            <person name="Jetten M.S.M."/>
            <person name="Mascher T."/>
            <person name="Medema M.H."/>
            <person name="Devos D.P."/>
            <person name="Kaster A.-K."/>
            <person name="Ovreas L."/>
            <person name="Rohde M."/>
            <person name="Galperin M.Y."/>
            <person name="Jogler C."/>
        </authorList>
    </citation>
    <scope>NUCLEOTIDE SEQUENCE [LARGE SCALE GENOMIC DNA]</scope>
    <source>
        <strain evidence="1 2">Pr1d</strain>
    </source>
</reference>
<dbReference type="RefSeq" id="WP_148075598.1">
    <property type="nucleotide sequence ID" value="NZ_CP042913.1"/>
</dbReference>
<keyword evidence="2" id="KW-1185">Reference proteome</keyword>
<dbReference type="EMBL" id="CP042913">
    <property type="protein sequence ID" value="QEG37349.1"/>
    <property type="molecule type" value="Genomic_DNA"/>
</dbReference>
<protein>
    <submittedName>
        <fullName evidence="1">Uncharacterized protein</fullName>
    </submittedName>
</protein>
<sequence>MRPSLRLTHDTSLEEPVGEKPQFAVEDVVAGRQWDGVRAGEQRLAEQTMSTRVLAIESAGTAIADRTWLGCQLLEMTDAERQGIRDALDGFKNLAL</sequence>
<evidence type="ECO:0000313" key="1">
    <source>
        <dbReference type="EMBL" id="QEG37349.1"/>
    </source>
</evidence>
<evidence type="ECO:0000313" key="2">
    <source>
        <dbReference type="Proteomes" id="UP000323917"/>
    </source>
</evidence>
<accession>A0A5B9QHD6</accession>
<organism evidence="1 2">
    <name type="scientific">Bythopirellula goksoeyrii</name>
    <dbReference type="NCBI Taxonomy" id="1400387"/>
    <lineage>
        <taxon>Bacteria</taxon>
        <taxon>Pseudomonadati</taxon>
        <taxon>Planctomycetota</taxon>
        <taxon>Planctomycetia</taxon>
        <taxon>Pirellulales</taxon>
        <taxon>Lacipirellulaceae</taxon>
        <taxon>Bythopirellula</taxon>
    </lineage>
</organism>
<name>A0A5B9QHD6_9BACT</name>
<dbReference type="Proteomes" id="UP000323917">
    <property type="component" value="Chromosome"/>
</dbReference>
<proteinExistence type="predicted"/>
<dbReference type="KEGG" id="bgok:Pr1d_46900"/>